<dbReference type="GO" id="GO:0070336">
    <property type="term" value="F:flap-structured DNA binding"/>
    <property type="evidence" value="ECO:0007669"/>
    <property type="project" value="TreeGrafter"/>
</dbReference>
<protein>
    <recommendedName>
        <fullName evidence="8">Fanconi-associated nuclease</fullName>
        <ecNumber evidence="8">3.1.4.1</ecNumber>
    </recommendedName>
</protein>
<keyword evidence="3 8" id="KW-0540">Nuclease</keyword>
<comment type="function">
    <text evidence="8">Nuclease required for the repair of DNA interstrand cross-links (ICL). Acts as a 5'-3' exonuclease that anchors at a cut end of DNA and cleaves DNA successively at every third nucleotide, allowing to excise an ICL from one strand through flanking incisions.</text>
</comment>
<reference evidence="11" key="1">
    <citation type="submission" date="2019-10" db="EMBL/GenBank/DDBJ databases">
        <authorList>
            <consortium name="DOE Joint Genome Institute"/>
            <person name="Kuo A."/>
            <person name="Miyauchi S."/>
            <person name="Kiss E."/>
            <person name="Drula E."/>
            <person name="Kohler A."/>
            <person name="Sanchez-Garcia M."/>
            <person name="Andreopoulos B."/>
            <person name="Barry K.W."/>
            <person name="Bonito G."/>
            <person name="Buee M."/>
            <person name="Carver A."/>
            <person name="Chen C."/>
            <person name="Cichocki N."/>
            <person name="Clum A."/>
            <person name="Culley D."/>
            <person name="Crous P.W."/>
            <person name="Fauchery L."/>
            <person name="Girlanda M."/>
            <person name="Hayes R."/>
            <person name="Keri Z."/>
            <person name="LaButti K."/>
            <person name="Lipzen A."/>
            <person name="Lombard V."/>
            <person name="Magnuson J."/>
            <person name="Maillard F."/>
            <person name="Morin E."/>
            <person name="Murat C."/>
            <person name="Nolan M."/>
            <person name="Ohm R."/>
            <person name="Pangilinan J."/>
            <person name="Pereira M."/>
            <person name="Perotto S."/>
            <person name="Peter M."/>
            <person name="Riley R."/>
            <person name="Sitrit Y."/>
            <person name="Stielow B."/>
            <person name="Szollosi G."/>
            <person name="Zifcakova L."/>
            <person name="Stursova M."/>
            <person name="Spatafora J.W."/>
            <person name="Tedersoo L."/>
            <person name="Vaario L.-M."/>
            <person name="Yamada A."/>
            <person name="Yan M."/>
            <person name="Wang P."/>
            <person name="Xu J."/>
            <person name="Bruns T."/>
            <person name="Baldrian P."/>
            <person name="Vilgalys R."/>
            <person name="Henrissat B."/>
            <person name="Grigoriev I.V."/>
            <person name="Hibbett D."/>
            <person name="Nagy L.G."/>
            <person name="Martin F.M."/>
        </authorList>
    </citation>
    <scope>NUCLEOTIDE SEQUENCE</scope>
    <source>
        <strain evidence="11">Prilba</strain>
    </source>
</reference>
<keyword evidence="8" id="KW-0234">DNA repair</keyword>
<dbReference type="Proteomes" id="UP000759537">
    <property type="component" value="Unassembled WGS sequence"/>
</dbReference>
<dbReference type="GO" id="GO:0008409">
    <property type="term" value="F:5'-3' exonuclease activity"/>
    <property type="evidence" value="ECO:0007669"/>
    <property type="project" value="TreeGrafter"/>
</dbReference>
<dbReference type="InterPro" id="IPR014883">
    <property type="entry name" value="VRR_NUC"/>
</dbReference>
<dbReference type="AlphaFoldDB" id="A0A9P5T821"/>
<dbReference type="InterPro" id="IPR049132">
    <property type="entry name" value="FAN1-like_euk"/>
</dbReference>
<dbReference type="GO" id="GO:0036297">
    <property type="term" value="P:interstrand cross-link repair"/>
    <property type="evidence" value="ECO:0007669"/>
    <property type="project" value="InterPro"/>
</dbReference>
<keyword evidence="4 8" id="KW-0479">Metal-binding</keyword>
<dbReference type="GO" id="GO:0005634">
    <property type="term" value="C:nucleus"/>
    <property type="evidence" value="ECO:0007669"/>
    <property type="project" value="UniProtKB-SubCell"/>
</dbReference>
<evidence type="ECO:0000256" key="9">
    <source>
        <dbReference type="SAM" id="MobiDB-lite"/>
    </source>
</evidence>
<dbReference type="InterPro" id="IPR011856">
    <property type="entry name" value="tRNA_endonuc-like_dom_sf"/>
</dbReference>
<dbReference type="Pfam" id="PF21315">
    <property type="entry name" value="FAN1_HTH"/>
    <property type="match status" value="1"/>
</dbReference>
<evidence type="ECO:0000256" key="4">
    <source>
        <dbReference type="ARBA" id="ARBA00022723"/>
    </source>
</evidence>
<evidence type="ECO:0000313" key="11">
    <source>
        <dbReference type="EMBL" id="KAF8479284.1"/>
    </source>
</evidence>
<sequence length="954" mass="109292">MALASPSVQSVQAFVFGLDNDSKSHERPIPSELVDEDVYLEGDEKRQSMYVELLDEMLISVLKYESHLFHPSEIDFIDRLSLLPYSAKYLLIRLCLRKPGKWHRLNSLRYQQELGEEITTALETLCVYPKQCPAEEHAIKQEEREIIDLTLDEMNMQSTTKSPPPLWEQPKAEAGPSSIKIEDISEQPCGDLSYFAQDHTHAELPELLECLSLEELRQLAKDMKIRSASLNRAAMEGVLVKQASSQSILPFHLVHPRSTTTRQPVARKRLPLVRTSQRDRLRQMVMKVLGTCVRVNESVFTLLRRVNLVYFRCTQYTPAILVPSILSRARRRTFHPYPCTRSSDIWPTRPALLAYERALELESQIDALNSPLTPTRARSRSRSVLSHRISQSPVKSEAGLKREMSLEEDDGVVKESQRVRDAWEVLAIFEIAYAEWKALGDGNSDPRPRGLERFDRGYVLTRIVQKGAEALGTLKEYDRELEVLEALLNQRRWRRGRRGKWYERRALVLTRYCEQSPENLRRAVRGLLDSVNDRDTHLVYRPSLFRRLTALEKKLGISPEERHQDDPLAIAEGIYITGVRIWNALAASDREHIAQEPPPETQAKAKQRVLLFPIVKPAAEVATPTVGVLGGAQKGKSAWKGQDEEVVNVETYALQYYERLGYKGYHCEGRIVTTLFGLLFWDIIFAPIPGAFETPYQTAPLDIFEDTFYHAREELIEKRLDEICGNNARKIIQNVDDEHRERGTWCLGVRWDLFPKEDLLEIAEVRVDSGGLFKCMTFVQCFKGEALACLCRVLGEDYGQRGSGVPDLFLWNYAEKHCKFVEVKGPGDKLQENQKDVYQLWIDVMQRADVNVEVCHVEEQSKSTKKRQTKGKKGSKKTRKKPKPVESDWESEIAVSGWEDEEDELNASQYLEGDDPGFTLIRKRSESMEDTLPGTELGDRPVAKRQRTGVRKAD</sequence>
<keyword evidence="8" id="KW-0539">Nucleus</keyword>
<comment type="subcellular location">
    <subcellularLocation>
        <location evidence="8">Nucleus</location>
    </subcellularLocation>
</comment>
<keyword evidence="7 8" id="KW-0464">Manganese</keyword>
<keyword evidence="6 8" id="KW-0460">Magnesium</keyword>
<dbReference type="GO" id="GO:0017108">
    <property type="term" value="F:5'-flap endonuclease activity"/>
    <property type="evidence" value="ECO:0007669"/>
    <property type="project" value="TreeGrafter"/>
</dbReference>
<name>A0A9P5T821_9AGAM</name>
<evidence type="ECO:0000256" key="7">
    <source>
        <dbReference type="ARBA" id="ARBA00023211"/>
    </source>
</evidence>
<comment type="cofactor">
    <cofactor evidence="8">
        <name>Mg(2+)</name>
        <dbReference type="ChEBI" id="CHEBI:18420"/>
    </cofactor>
    <cofactor evidence="8">
        <name>Mn(2+)</name>
        <dbReference type="ChEBI" id="CHEBI:29035"/>
    </cofactor>
</comment>
<dbReference type="OrthoDB" id="258143at2759"/>
<dbReference type="GO" id="GO:0046872">
    <property type="term" value="F:metal ion binding"/>
    <property type="evidence" value="ECO:0007669"/>
    <property type="project" value="UniProtKB-KW"/>
</dbReference>
<dbReference type="PANTHER" id="PTHR15749">
    <property type="entry name" value="FANCONI-ASSOCIATED NUCLEASE 1"/>
    <property type="match status" value="1"/>
</dbReference>
<organism evidence="11 12">
    <name type="scientific">Russula ochroleuca</name>
    <dbReference type="NCBI Taxonomy" id="152965"/>
    <lineage>
        <taxon>Eukaryota</taxon>
        <taxon>Fungi</taxon>
        <taxon>Dikarya</taxon>
        <taxon>Basidiomycota</taxon>
        <taxon>Agaricomycotina</taxon>
        <taxon>Agaricomycetes</taxon>
        <taxon>Russulales</taxon>
        <taxon>Russulaceae</taxon>
        <taxon>Russula</taxon>
    </lineage>
</organism>
<feature type="region of interest" description="Disordered" evidence="9">
    <location>
        <begin position="861"/>
        <end position="954"/>
    </location>
</feature>
<dbReference type="InterPro" id="IPR033315">
    <property type="entry name" value="Fan1-like"/>
</dbReference>
<evidence type="ECO:0000256" key="8">
    <source>
        <dbReference type="RuleBase" id="RU365033"/>
    </source>
</evidence>
<comment type="catalytic activity">
    <reaction evidence="1 8">
        <text>Hydrolytically removes 5'-nucleotides successively from the 3'-hydroxy termini of 3'-hydroxy-terminated oligonucleotides.</text>
        <dbReference type="EC" id="3.1.4.1"/>
    </reaction>
</comment>
<evidence type="ECO:0000256" key="6">
    <source>
        <dbReference type="ARBA" id="ARBA00022842"/>
    </source>
</evidence>
<reference evidence="11" key="2">
    <citation type="journal article" date="2020" name="Nat. Commun.">
        <title>Large-scale genome sequencing of mycorrhizal fungi provides insights into the early evolution of symbiotic traits.</title>
        <authorList>
            <person name="Miyauchi S."/>
            <person name="Kiss E."/>
            <person name="Kuo A."/>
            <person name="Drula E."/>
            <person name="Kohler A."/>
            <person name="Sanchez-Garcia M."/>
            <person name="Morin E."/>
            <person name="Andreopoulos B."/>
            <person name="Barry K.W."/>
            <person name="Bonito G."/>
            <person name="Buee M."/>
            <person name="Carver A."/>
            <person name="Chen C."/>
            <person name="Cichocki N."/>
            <person name="Clum A."/>
            <person name="Culley D."/>
            <person name="Crous P.W."/>
            <person name="Fauchery L."/>
            <person name="Girlanda M."/>
            <person name="Hayes R.D."/>
            <person name="Keri Z."/>
            <person name="LaButti K."/>
            <person name="Lipzen A."/>
            <person name="Lombard V."/>
            <person name="Magnuson J."/>
            <person name="Maillard F."/>
            <person name="Murat C."/>
            <person name="Nolan M."/>
            <person name="Ohm R.A."/>
            <person name="Pangilinan J."/>
            <person name="Pereira M.F."/>
            <person name="Perotto S."/>
            <person name="Peter M."/>
            <person name="Pfister S."/>
            <person name="Riley R."/>
            <person name="Sitrit Y."/>
            <person name="Stielow J.B."/>
            <person name="Szollosi G."/>
            <person name="Zifcakova L."/>
            <person name="Stursova M."/>
            <person name="Spatafora J.W."/>
            <person name="Tedersoo L."/>
            <person name="Vaario L.M."/>
            <person name="Yamada A."/>
            <person name="Yan M."/>
            <person name="Wang P."/>
            <person name="Xu J."/>
            <person name="Bruns T."/>
            <person name="Baldrian P."/>
            <person name="Vilgalys R."/>
            <person name="Dunand C."/>
            <person name="Henrissat B."/>
            <person name="Grigoriev I.V."/>
            <person name="Hibbett D."/>
            <person name="Nagy L.G."/>
            <person name="Martin F.M."/>
        </authorList>
    </citation>
    <scope>NUCLEOTIDE SEQUENCE</scope>
    <source>
        <strain evidence="11">Prilba</strain>
    </source>
</reference>
<dbReference type="CDD" id="cd22326">
    <property type="entry name" value="FAN1-like"/>
    <property type="match status" value="1"/>
</dbReference>
<dbReference type="Gene3D" id="3.40.1350.10">
    <property type="match status" value="1"/>
</dbReference>
<evidence type="ECO:0000256" key="5">
    <source>
        <dbReference type="ARBA" id="ARBA00022801"/>
    </source>
</evidence>
<dbReference type="PANTHER" id="PTHR15749:SF4">
    <property type="entry name" value="FANCONI-ASSOCIATED NUCLEASE 1"/>
    <property type="match status" value="1"/>
</dbReference>
<keyword evidence="12" id="KW-1185">Reference proteome</keyword>
<dbReference type="Pfam" id="PF21170">
    <property type="entry name" value="FAN1_TPR"/>
    <property type="match status" value="1"/>
</dbReference>
<evidence type="ECO:0000313" key="12">
    <source>
        <dbReference type="Proteomes" id="UP000759537"/>
    </source>
</evidence>
<dbReference type="EC" id="3.1.4.1" evidence="8"/>
<evidence type="ECO:0000259" key="10">
    <source>
        <dbReference type="SMART" id="SM00990"/>
    </source>
</evidence>
<comment type="similarity">
    <text evidence="2 8">Belongs to the FAN1 family.</text>
</comment>
<evidence type="ECO:0000256" key="2">
    <source>
        <dbReference type="ARBA" id="ARBA00005533"/>
    </source>
</evidence>
<dbReference type="SMART" id="SM00990">
    <property type="entry name" value="VRR_NUC"/>
    <property type="match status" value="1"/>
</dbReference>
<accession>A0A9P5T821</accession>
<evidence type="ECO:0000256" key="1">
    <source>
        <dbReference type="ARBA" id="ARBA00000983"/>
    </source>
</evidence>
<keyword evidence="8" id="KW-0227">DNA damage</keyword>
<feature type="domain" description="VRR-NUC" evidence="10">
    <location>
        <begin position="736"/>
        <end position="859"/>
    </location>
</feature>
<dbReference type="EMBL" id="WHVB01000010">
    <property type="protein sequence ID" value="KAF8479284.1"/>
    <property type="molecule type" value="Genomic_DNA"/>
</dbReference>
<feature type="compositionally biased region" description="Basic residues" evidence="9">
    <location>
        <begin position="943"/>
        <end position="954"/>
    </location>
</feature>
<dbReference type="InterPro" id="IPR049126">
    <property type="entry name" value="FAN1-like_TPR"/>
</dbReference>
<proteinExistence type="inferred from homology"/>
<gene>
    <name evidence="11" type="ORF">DFH94DRAFT_854313</name>
</gene>
<comment type="caution">
    <text evidence="11">The sequence shown here is derived from an EMBL/GenBank/DDBJ whole genome shotgun (WGS) entry which is preliminary data.</text>
</comment>
<dbReference type="InterPro" id="IPR049125">
    <property type="entry name" value="FAN1-like_WH"/>
</dbReference>
<dbReference type="Pfam" id="PF08774">
    <property type="entry name" value="VRR_NUC"/>
    <property type="match status" value="1"/>
</dbReference>
<evidence type="ECO:0000256" key="3">
    <source>
        <dbReference type="ARBA" id="ARBA00022722"/>
    </source>
</evidence>
<feature type="compositionally biased region" description="Basic residues" evidence="9">
    <location>
        <begin position="863"/>
        <end position="882"/>
    </location>
</feature>
<dbReference type="GO" id="GO:0004528">
    <property type="term" value="F:phosphodiesterase I activity"/>
    <property type="evidence" value="ECO:0007669"/>
    <property type="project" value="UniProtKB-EC"/>
</dbReference>
<keyword evidence="5 8" id="KW-0378">Hydrolase</keyword>